<organism evidence="3 4">
    <name type="scientific">Stutzerimonas stutzeri</name>
    <name type="common">Pseudomonas stutzeri</name>
    <dbReference type="NCBI Taxonomy" id="316"/>
    <lineage>
        <taxon>Bacteria</taxon>
        <taxon>Pseudomonadati</taxon>
        <taxon>Pseudomonadota</taxon>
        <taxon>Gammaproteobacteria</taxon>
        <taxon>Pseudomonadales</taxon>
        <taxon>Pseudomonadaceae</taxon>
        <taxon>Stutzerimonas</taxon>
    </lineage>
</organism>
<feature type="active site" description="Proton acceptor" evidence="2">
    <location>
        <position position="123"/>
    </location>
</feature>
<dbReference type="AlphaFoldDB" id="A0A2N8RC34"/>
<evidence type="ECO:0000256" key="1">
    <source>
        <dbReference type="ARBA" id="ARBA00022801"/>
    </source>
</evidence>
<keyword evidence="1 2" id="KW-0378">Hydrolase</keyword>
<dbReference type="GO" id="GO:0008664">
    <property type="term" value="F:RNA 2',3'-cyclic 3'-phosphodiesterase activity"/>
    <property type="evidence" value="ECO:0007669"/>
    <property type="project" value="UniProtKB-EC"/>
</dbReference>
<dbReference type="GO" id="GO:0004113">
    <property type="term" value="F:2',3'-cyclic-nucleotide 3'-phosphodiesterase activity"/>
    <property type="evidence" value="ECO:0007669"/>
    <property type="project" value="InterPro"/>
</dbReference>
<comment type="caution">
    <text evidence="3">The sequence shown here is derived from an EMBL/GenBank/DDBJ whole genome shotgun (WGS) entry which is preliminary data.</text>
</comment>
<comment type="catalytic activity">
    <reaction evidence="2">
        <text>a 3'-end 2',3'-cyclophospho-ribonucleotide-RNA + H2O = a 3'-end 2'-phospho-ribonucleotide-RNA + H(+)</text>
        <dbReference type="Rhea" id="RHEA:11828"/>
        <dbReference type="Rhea" id="RHEA-COMP:10464"/>
        <dbReference type="Rhea" id="RHEA-COMP:17353"/>
        <dbReference type="ChEBI" id="CHEBI:15377"/>
        <dbReference type="ChEBI" id="CHEBI:15378"/>
        <dbReference type="ChEBI" id="CHEBI:83064"/>
        <dbReference type="ChEBI" id="CHEBI:173113"/>
        <dbReference type="EC" id="3.1.4.58"/>
    </reaction>
</comment>
<feature type="active site" description="Proton donor" evidence="2">
    <location>
        <position position="42"/>
    </location>
</feature>
<dbReference type="EC" id="3.1.4.58" evidence="2"/>
<evidence type="ECO:0000313" key="3">
    <source>
        <dbReference type="EMBL" id="PNF58649.1"/>
    </source>
</evidence>
<dbReference type="PANTHER" id="PTHR35561:SF1">
    <property type="entry name" value="RNA 2',3'-CYCLIC PHOSPHODIESTERASE"/>
    <property type="match status" value="1"/>
</dbReference>
<dbReference type="NCBIfam" id="TIGR02258">
    <property type="entry name" value="2_5_ligase"/>
    <property type="match status" value="1"/>
</dbReference>
<comment type="function">
    <text evidence="2">Hydrolyzes RNA 2',3'-cyclic phosphodiester to an RNA 2'-phosphomonoester.</text>
</comment>
<dbReference type="InterPro" id="IPR004175">
    <property type="entry name" value="RNA_CPDase"/>
</dbReference>
<feature type="short sequence motif" description="HXTX 2" evidence="2">
    <location>
        <begin position="123"/>
        <end position="126"/>
    </location>
</feature>
<dbReference type="EMBL" id="POUM01000013">
    <property type="protein sequence ID" value="PNF58649.1"/>
    <property type="molecule type" value="Genomic_DNA"/>
</dbReference>
<dbReference type="HAMAP" id="MF_01940">
    <property type="entry name" value="RNA_CPDase"/>
    <property type="match status" value="1"/>
</dbReference>
<dbReference type="SUPFAM" id="SSF55144">
    <property type="entry name" value="LigT-like"/>
    <property type="match status" value="1"/>
</dbReference>
<dbReference type="InterPro" id="IPR009097">
    <property type="entry name" value="Cyclic_Pdiesterase"/>
</dbReference>
<name>A0A2N8RC34_STUST</name>
<dbReference type="Pfam" id="PF13563">
    <property type="entry name" value="2_5_RNA_ligase2"/>
    <property type="match status" value="1"/>
</dbReference>
<protein>
    <recommendedName>
        <fullName evidence="2">RNA 2',3'-cyclic phosphodiesterase</fullName>
        <shortName evidence="2">RNA 2',3'-CPDase</shortName>
        <ecNumber evidence="2">3.1.4.58</ecNumber>
    </recommendedName>
</protein>
<feature type="short sequence motif" description="HXTX 1" evidence="2">
    <location>
        <begin position="42"/>
        <end position="45"/>
    </location>
</feature>
<evidence type="ECO:0000256" key="2">
    <source>
        <dbReference type="HAMAP-Rule" id="MF_01940"/>
    </source>
</evidence>
<reference evidence="3 4" key="1">
    <citation type="submission" date="2018-01" db="EMBL/GenBank/DDBJ databases">
        <title>Denitrification phenotypes of diverse strains of Pseudomonas stutzeri.</title>
        <authorList>
            <person name="Milligan D.A."/>
            <person name="Bergaust L."/>
            <person name="Bakken L.R."/>
            <person name="Frostegard A."/>
        </authorList>
    </citation>
    <scope>NUCLEOTIDE SEQUENCE [LARGE SCALE GENOMIC DNA]</scope>
    <source>
        <strain evidence="3 4">CCUG 44592</strain>
    </source>
</reference>
<accession>A0A2N8RC34</accession>
<dbReference type="RefSeq" id="WP_102821109.1">
    <property type="nucleotide sequence ID" value="NZ_JAMOHR010000013.1"/>
</dbReference>
<dbReference type="PANTHER" id="PTHR35561">
    <property type="entry name" value="RNA 2',3'-CYCLIC PHOSPHODIESTERASE"/>
    <property type="match status" value="1"/>
</dbReference>
<dbReference type="Gene3D" id="3.90.1140.10">
    <property type="entry name" value="Cyclic phosphodiesterase"/>
    <property type="match status" value="1"/>
</dbReference>
<gene>
    <name evidence="3" type="ORF">CXK99_15450</name>
</gene>
<comment type="similarity">
    <text evidence="2">Belongs to the 2H phosphoesterase superfamily. ThpR family.</text>
</comment>
<proteinExistence type="inferred from homology"/>
<dbReference type="Proteomes" id="UP000236003">
    <property type="component" value="Unassembled WGS sequence"/>
</dbReference>
<evidence type="ECO:0000313" key="4">
    <source>
        <dbReference type="Proteomes" id="UP000236003"/>
    </source>
</evidence>
<sequence length="173" mass="19242">MIDDTLRLFFALPCPPAQAEAICTWRDSQALDGRAVARVNLHLTLAFIGEQPKNHLDALLQMAATVRADSFNLSLDRLTTIGKGFICLQPSSTPSELLQLVEALTERLAALGVVLDCRPFLPHLTLSRQARSRAQKPAPDFSWHVDRFVLYRSRNSEDGVRYDELGSWSLAAP</sequence>